<name>A0A225NTB1_9RHOB</name>
<dbReference type="EMBL" id="AQQR01000001">
    <property type="protein sequence ID" value="OWU78072.1"/>
    <property type="molecule type" value="Genomic_DNA"/>
</dbReference>
<proteinExistence type="predicted"/>
<dbReference type="SUPFAM" id="SSF103481">
    <property type="entry name" value="Multidrug resistance efflux transporter EmrE"/>
    <property type="match status" value="2"/>
</dbReference>
<sequence length="290" mass="30664">MAWAGAGLVVLYTGFISSADAITKLIAGGYAAPQMYALSGLMVMGLSLLADRHPAQRQGLGTRRPVAMAVRCAATVVAALSFFHAFRLLPFAEVFLFIGLMPLIAGLMSGPILGEHVRPAAWVALAAGFVGMLCLFPDGFAAISAGHGWAMLASVSGTLSMVMARLIGRTERNALAQVFYPNAALAAVMALALPFVWVPMPLADLGWVAAYAGTLFLARWVLVVALRMMAAYVVTPLMNLQFVWMVALGALVFGEYPAPGTYLGVTIVVGSGLFLVIDAELRRQQEAART</sequence>
<dbReference type="InterPro" id="IPR037185">
    <property type="entry name" value="EmrE-like"/>
</dbReference>
<protein>
    <submittedName>
        <fullName evidence="1">Membrane protein</fullName>
    </submittedName>
</protein>
<comment type="caution">
    <text evidence="1">The sequence shown here is derived from an EMBL/GenBank/DDBJ whole genome shotgun (WGS) entry which is preliminary data.</text>
</comment>
<dbReference type="Proteomes" id="UP000215377">
    <property type="component" value="Unassembled WGS sequence"/>
</dbReference>
<dbReference type="PANTHER" id="PTHR22911">
    <property type="entry name" value="ACYL-MALONYL CONDENSING ENZYME-RELATED"/>
    <property type="match status" value="1"/>
</dbReference>
<gene>
    <name evidence="1" type="ORF">ATO3_03940</name>
</gene>
<organism evidence="1 2">
    <name type="scientific">Marinibacterium profundimaris</name>
    <dbReference type="NCBI Taxonomy" id="1679460"/>
    <lineage>
        <taxon>Bacteria</taxon>
        <taxon>Pseudomonadati</taxon>
        <taxon>Pseudomonadota</taxon>
        <taxon>Alphaproteobacteria</taxon>
        <taxon>Rhodobacterales</taxon>
        <taxon>Paracoccaceae</taxon>
        <taxon>Marinibacterium</taxon>
    </lineage>
</organism>
<evidence type="ECO:0000313" key="1">
    <source>
        <dbReference type="EMBL" id="OWU78072.1"/>
    </source>
</evidence>
<keyword evidence="2" id="KW-1185">Reference proteome</keyword>
<accession>A0A225NTB1</accession>
<evidence type="ECO:0000313" key="2">
    <source>
        <dbReference type="Proteomes" id="UP000215377"/>
    </source>
</evidence>
<reference evidence="1 2" key="1">
    <citation type="submission" date="2013-04" db="EMBL/GenBank/DDBJ databases">
        <title>Oceanicola sp. 22II1-22F33 Genome Sequencing.</title>
        <authorList>
            <person name="Lai Q."/>
            <person name="Li G."/>
            <person name="Shao Z."/>
        </authorList>
    </citation>
    <scope>NUCLEOTIDE SEQUENCE [LARGE SCALE GENOMIC DNA]</scope>
    <source>
        <strain evidence="1 2">22II1-22F33</strain>
    </source>
</reference>
<dbReference type="AlphaFoldDB" id="A0A225NTB1"/>
<dbReference type="PANTHER" id="PTHR22911:SF135">
    <property type="entry name" value="BLR4310 PROTEIN"/>
    <property type="match status" value="1"/>
</dbReference>
<dbReference type="GO" id="GO:0016020">
    <property type="term" value="C:membrane"/>
    <property type="evidence" value="ECO:0007669"/>
    <property type="project" value="TreeGrafter"/>
</dbReference>